<reference evidence="12" key="1">
    <citation type="submission" date="2016-01" db="EMBL/GenBank/DDBJ databases">
        <authorList>
            <person name="Mitreva M."/>
            <person name="Pepin K.H."/>
            <person name="Mihindukulasuriya K.A."/>
            <person name="Fulton R."/>
            <person name="Fronick C."/>
            <person name="O'Laughlin M."/>
            <person name="Miner T."/>
            <person name="Herter B."/>
            <person name="Rosa B.A."/>
            <person name="Cordes M."/>
            <person name="Tomlinson C."/>
            <person name="Wollam A."/>
            <person name="Palsikar V.B."/>
            <person name="Mardis E.R."/>
            <person name="Wilson R.K."/>
        </authorList>
    </citation>
    <scope>NUCLEOTIDE SEQUENCE [LARGE SCALE GENOMIC DNA]</scope>
    <source>
        <strain evidence="12">DNF00729</strain>
    </source>
</reference>
<dbReference type="NCBIfam" id="TIGR00931">
    <property type="entry name" value="antiport_nhaC"/>
    <property type="match status" value="1"/>
</dbReference>
<dbReference type="RefSeq" id="WP_068366595.1">
    <property type="nucleotide sequence ID" value="NZ_CAMQER010000006.1"/>
</dbReference>
<keyword evidence="4" id="KW-1003">Cell membrane</keyword>
<evidence type="ECO:0000256" key="8">
    <source>
        <dbReference type="ARBA" id="ARBA00038435"/>
    </source>
</evidence>
<dbReference type="EMBL" id="LSDG01000005">
    <property type="protein sequence ID" value="KXB68263.1"/>
    <property type="molecule type" value="Genomic_DNA"/>
</dbReference>
<feature type="transmembrane region" description="Helical" evidence="9">
    <location>
        <begin position="435"/>
        <end position="456"/>
    </location>
</feature>
<dbReference type="AlphaFoldDB" id="A0A134AKK9"/>
<sequence>MKENYEPRKATLAEALIVFAGLVLIMCVSILVFKINPHIPMFIGVIFAALMAMHIGYSWDDIEKSMVRGISQALPSVMILITIGILVGIWIATGVVPSMIYYGLNILKPSIFLVAACLICSITSLATGSSWGTAATMGIALMGIAQGLHIPAPVTAGAILSGAYFGDKMSPLSDTTNLAPAMAGTDVFTHVKAMVKPTMITYILTLVIFAFLTRHYSAQIGIADVSGIQELQSGLKEAFVISPLLLIPPIVVIVTIAFKMPALPGIVLGIAVATLIGPIIQPTVGFKEILGSGMDGYVSATGMEGLDKLLTAGGLMNMMQSVSLTLIAMMFGGIAERTGQMEVIVHSVVKGIHSVTGLVVATLASCLLSNMTMPEQYISLVVPGRMFAPEYRRRGLHPKMLSSTLEASGTVTSALVPWNTCGVYMKSVLHVAPMAYAPFAVFNYLMPLVVIIMTAMGQNTFYAKDDPSTIIEVE</sequence>
<accession>A0A134AKK9</accession>
<keyword evidence="12" id="KW-1185">Reference proteome</keyword>
<protein>
    <submittedName>
        <fullName evidence="11">Na+/H+ antiporter NhaC</fullName>
    </submittedName>
</protein>
<feature type="transmembrane region" description="Helical" evidence="9">
    <location>
        <begin position="110"/>
        <end position="127"/>
    </location>
</feature>
<evidence type="ECO:0000259" key="10">
    <source>
        <dbReference type="Pfam" id="PF03553"/>
    </source>
</evidence>
<evidence type="ECO:0000256" key="5">
    <source>
        <dbReference type="ARBA" id="ARBA00022692"/>
    </source>
</evidence>
<dbReference type="STRING" id="755172.HMPREF1863_00285"/>
<comment type="subcellular location">
    <subcellularLocation>
        <location evidence="1">Cell membrane</location>
        <topology evidence="1">Multi-pass membrane protein</topology>
    </subcellularLocation>
</comment>
<evidence type="ECO:0000256" key="3">
    <source>
        <dbReference type="ARBA" id="ARBA00022449"/>
    </source>
</evidence>
<evidence type="ECO:0000313" key="11">
    <source>
        <dbReference type="EMBL" id="KXB68263.1"/>
    </source>
</evidence>
<dbReference type="PANTHER" id="PTHR33451">
    <property type="entry name" value="MALATE-2H(+)/NA(+)-LACTATE ANTIPORTER"/>
    <property type="match status" value="1"/>
</dbReference>
<evidence type="ECO:0000256" key="9">
    <source>
        <dbReference type="SAM" id="Phobius"/>
    </source>
</evidence>
<dbReference type="GO" id="GO:0005886">
    <property type="term" value="C:plasma membrane"/>
    <property type="evidence" value="ECO:0007669"/>
    <property type="project" value="UniProtKB-SubCell"/>
</dbReference>
<evidence type="ECO:0000256" key="1">
    <source>
        <dbReference type="ARBA" id="ARBA00004651"/>
    </source>
</evidence>
<comment type="caution">
    <text evidence="11">The sequence shown here is derived from an EMBL/GenBank/DDBJ whole genome shotgun (WGS) entry which is preliminary data.</text>
</comment>
<name>A0A134AKK9_9FIRM</name>
<evidence type="ECO:0000313" key="12">
    <source>
        <dbReference type="Proteomes" id="UP000070442"/>
    </source>
</evidence>
<feature type="transmembrane region" description="Helical" evidence="9">
    <location>
        <begin position="199"/>
        <end position="217"/>
    </location>
</feature>
<comment type="similarity">
    <text evidence="8">Belongs to the NhaC Na(+)/H(+) (TC 2.A.35) antiporter family.</text>
</comment>
<evidence type="ECO:0000256" key="6">
    <source>
        <dbReference type="ARBA" id="ARBA00022989"/>
    </source>
</evidence>
<feature type="transmembrane region" description="Helical" evidence="9">
    <location>
        <begin position="12"/>
        <end position="33"/>
    </location>
</feature>
<feature type="transmembrane region" description="Helical" evidence="9">
    <location>
        <begin position="309"/>
        <end position="331"/>
    </location>
</feature>
<dbReference type="Proteomes" id="UP000070442">
    <property type="component" value="Unassembled WGS sequence"/>
</dbReference>
<keyword evidence="3" id="KW-0050">Antiport</keyword>
<evidence type="ECO:0000256" key="7">
    <source>
        <dbReference type="ARBA" id="ARBA00023136"/>
    </source>
</evidence>
<dbReference type="OrthoDB" id="9762978at2"/>
<feature type="transmembrane region" description="Helical" evidence="9">
    <location>
        <begin position="238"/>
        <end position="256"/>
    </location>
</feature>
<evidence type="ECO:0000256" key="2">
    <source>
        <dbReference type="ARBA" id="ARBA00022448"/>
    </source>
</evidence>
<keyword evidence="2" id="KW-0813">Transport</keyword>
<dbReference type="Pfam" id="PF03553">
    <property type="entry name" value="Na_H_antiporter"/>
    <property type="match status" value="1"/>
</dbReference>
<keyword evidence="5 9" id="KW-0812">Transmembrane</keyword>
<dbReference type="PANTHER" id="PTHR33451:SF3">
    <property type="entry name" value="MALATE-2H(+)_NA(+)-LACTATE ANTIPORTER"/>
    <property type="match status" value="1"/>
</dbReference>
<dbReference type="PATRIC" id="fig|755172.3.peg.273"/>
<feature type="transmembrane region" description="Helical" evidence="9">
    <location>
        <begin position="77"/>
        <end position="104"/>
    </location>
</feature>
<gene>
    <name evidence="11" type="ORF">HMPREF1863_00285</name>
</gene>
<dbReference type="GO" id="GO:0015297">
    <property type="term" value="F:antiporter activity"/>
    <property type="evidence" value="ECO:0007669"/>
    <property type="project" value="UniProtKB-KW"/>
</dbReference>
<dbReference type="InterPro" id="IPR004770">
    <property type="entry name" value="Na/H_antiport_NhaC"/>
</dbReference>
<feature type="transmembrane region" description="Helical" evidence="9">
    <location>
        <begin position="39"/>
        <end position="57"/>
    </location>
</feature>
<feature type="transmembrane region" description="Helical" evidence="9">
    <location>
        <begin position="139"/>
        <end position="165"/>
    </location>
</feature>
<dbReference type="InterPro" id="IPR018461">
    <property type="entry name" value="Na/H_Antiport_NhaC-like_C"/>
</dbReference>
<organism evidence="11 12">
    <name type="scientific">Aedoeadaptatus coxii</name>
    <dbReference type="NCBI Taxonomy" id="755172"/>
    <lineage>
        <taxon>Bacteria</taxon>
        <taxon>Bacillati</taxon>
        <taxon>Bacillota</taxon>
        <taxon>Tissierellia</taxon>
        <taxon>Tissierellales</taxon>
        <taxon>Peptoniphilaceae</taxon>
        <taxon>Aedoeadaptatus</taxon>
    </lineage>
</organism>
<keyword evidence="7 9" id="KW-0472">Membrane</keyword>
<evidence type="ECO:0000256" key="4">
    <source>
        <dbReference type="ARBA" id="ARBA00022475"/>
    </source>
</evidence>
<dbReference type="InterPro" id="IPR052180">
    <property type="entry name" value="NhaC_Na-H+_Antiporter"/>
</dbReference>
<proteinExistence type="inferred from homology"/>
<feature type="transmembrane region" description="Helical" evidence="9">
    <location>
        <begin position="262"/>
        <end position="280"/>
    </location>
</feature>
<feature type="domain" description="Na+/H+ antiporter NhaC-like C-terminal" evidence="10">
    <location>
        <begin position="162"/>
        <end position="457"/>
    </location>
</feature>
<keyword evidence="6 9" id="KW-1133">Transmembrane helix</keyword>